<evidence type="ECO:0000313" key="3">
    <source>
        <dbReference type="EMBL" id="KAJ8958474.1"/>
    </source>
</evidence>
<reference evidence="3" key="1">
    <citation type="journal article" date="2023" name="Insect Mol. Biol.">
        <title>Genome sequencing provides insights into the evolution of gene families encoding plant cell wall-degrading enzymes in longhorned beetles.</title>
        <authorList>
            <person name="Shin N.R."/>
            <person name="Okamura Y."/>
            <person name="Kirsch R."/>
            <person name="Pauchet Y."/>
        </authorList>
    </citation>
    <scope>NUCLEOTIDE SEQUENCE</scope>
    <source>
        <strain evidence="3">AMC_N1</strain>
    </source>
</reference>
<feature type="domain" description="Glucose-methanol-choline oxidoreductase C-terminal" evidence="2">
    <location>
        <begin position="81"/>
        <end position="224"/>
    </location>
</feature>
<evidence type="ECO:0000256" key="1">
    <source>
        <dbReference type="ARBA" id="ARBA00010790"/>
    </source>
</evidence>
<dbReference type="SUPFAM" id="SSF51905">
    <property type="entry name" value="FAD/NAD(P)-binding domain"/>
    <property type="match status" value="1"/>
</dbReference>
<keyword evidence="4" id="KW-1185">Reference proteome</keyword>
<comment type="caution">
    <text evidence="3">The sequence shown here is derived from an EMBL/GenBank/DDBJ whole genome shotgun (WGS) entry which is preliminary data.</text>
</comment>
<sequence length="229" mass="25948">MHRNGVYSESYIVNMIGFINTKNDSIYQNVEIVTVFYDTGSFSSVTEQVRTVGYTDEVARGHYDANKENPIMGMYPTVLNPKSRGEILLRSKDPKAKPLIYPHYFSDEKGEDLETFLEAIRFVEQLVATEEFRKHEPQLVRFEIPICDGLAFRSDDYWRCAIKQMTSTIYHPVGTCAMGPENDGKAVVDPRLRLYGVKNVRVVDASIMPTIISAHTNAPSMMIGHKAGR</sequence>
<organism evidence="3 4">
    <name type="scientific">Aromia moschata</name>
    <dbReference type="NCBI Taxonomy" id="1265417"/>
    <lineage>
        <taxon>Eukaryota</taxon>
        <taxon>Metazoa</taxon>
        <taxon>Ecdysozoa</taxon>
        <taxon>Arthropoda</taxon>
        <taxon>Hexapoda</taxon>
        <taxon>Insecta</taxon>
        <taxon>Pterygota</taxon>
        <taxon>Neoptera</taxon>
        <taxon>Endopterygota</taxon>
        <taxon>Coleoptera</taxon>
        <taxon>Polyphaga</taxon>
        <taxon>Cucujiformia</taxon>
        <taxon>Chrysomeloidea</taxon>
        <taxon>Cerambycidae</taxon>
        <taxon>Cerambycinae</taxon>
        <taxon>Callichromatini</taxon>
        <taxon>Aromia</taxon>
    </lineage>
</organism>
<accession>A0AAV8Z2X6</accession>
<evidence type="ECO:0000313" key="4">
    <source>
        <dbReference type="Proteomes" id="UP001162162"/>
    </source>
</evidence>
<dbReference type="GO" id="GO:0016614">
    <property type="term" value="F:oxidoreductase activity, acting on CH-OH group of donors"/>
    <property type="evidence" value="ECO:0007669"/>
    <property type="project" value="InterPro"/>
</dbReference>
<proteinExistence type="inferred from homology"/>
<dbReference type="InterPro" id="IPR036188">
    <property type="entry name" value="FAD/NAD-bd_sf"/>
</dbReference>
<comment type="similarity">
    <text evidence="1">Belongs to the GMC oxidoreductase family.</text>
</comment>
<gene>
    <name evidence="3" type="ORF">NQ318_002267</name>
</gene>
<dbReference type="PANTHER" id="PTHR11552">
    <property type="entry name" value="GLUCOSE-METHANOL-CHOLINE GMC OXIDOREDUCTASE"/>
    <property type="match status" value="1"/>
</dbReference>
<dbReference type="Gene3D" id="3.50.50.60">
    <property type="entry name" value="FAD/NAD(P)-binding domain"/>
    <property type="match status" value="1"/>
</dbReference>
<protein>
    <recommendedName>
        <fullName evidence="2">Glucose-methanol-choline oxidoreductase C-terminal domain-containing protein</fullName>
    </recommendedName>
</protein>
<name>A0AAV8Z2X6_9CUCU</name>
<dbReference type="Pfam" id="PF05199">
    <property type="entry name" value="GMC_oxred_C"/>
    <property type="match status" value="1"/>
</dbReference>
<dbReference type="InterPro" id="IPR012132">
    <property type="entry name" value="GMC_OxRdtase"/>
</dbReference>
<dbReference type="PANTHER" id="PTHR11552:SF147">
    <property type="entry name" value="CHOLINE DEHYDROGENASE, MITOCHONDRIAL"/>
    <property type="match status" value="1"/>
</dbReference>
<dbReference type="EMBL" id="JAPWTK010000017">
    <property type="protein sequence ID" value="KAJ8958474.1"/>
    <property type="molecule type" value="Genomic_DNA"/>
</dbReference>
<dbReference type="Gene3D" id="3.30.560.10">
    <property type="entry name" value="Glucose Oxidase, domain 3"/>
    <property type="match status" value="1"/>
</dbReference>
<dbReference type="Proteomes" id="UP001162162">
    <property type="component" value="Unassembled WGS sequence"/>
</dbReference>
<evidence type="ECO:0000259" key="2">
    <source>
        <dbReference type="Pfam" id="PF05199"/>
    </source>
</evidence>
<dbReference type="SUPFAM" id="SSF54373">
    <property type="entry name" value="FAD-linked reductases, C-terminal domain"/>
    <property type="match status" value="1"/>
</dbReference>
<dbReference type="AlphaFoldDB" id="A0AAV8Z2X6"/>
<dbReference type="InterPro" id="IPR007867">
    <property type="entry name" value="GMC_OxRtase_C"/>
</dbReference>
<dbReference type="GO" id="GO:0050660">
    <property type="term" value="F:flavin adenine dinucleotide binding"/>
    <property type="evidence" value="ECO:0007669"/>
    <property type="project" value="InterPro"/>
</dbReference>